<protein>
    <submittedName>
        <fullName evidence="1">Uncharacterized protein</fullName>
    </submittedName>
</protein>
<reference evidence="2" key="1">
    <citation type="journal article" date="2017" name="Nat. Ecol. Evol.">
        <title>Genome expansion and lineage-specific genetic innovations in the forest pathogenic fungi Armillaria.</title>
        <authorList>
            <person name="Sipos G."/>
            <person name="Prasanna A.N."/>
            <person name="Walter M.C."/>
            <person name="O'Connor E."/>
            <person name="Balint B."/>
            <person name="Krizsan K."/>
            <person name="Kiss B."/>
            <person name="Hess J."/>
            <person name="Varga T."/>
            <person name="Slot J."/>
            <person name="Riley R."/>
            <person name="Boka B."/>
            <person name="Rigling D."/>
            <person name="Barry K."/>
            <person name="Lee J."/>
            <person name="Mihaltcheva S."/>
            <person name="LaButti K."/>
            <person name="Lipzen A."/>
            <person name="Waldron R."/>
            <person name="Moloney N.M."/>
            <person name="Sperisen C."/>
            <person name="Kredics L."/>
            <person name="Vagvoelgyi C."/>
            <person name="Patrignani A."/>
            <person name="Fitzpatrick D."/>
            <person name="Nagy I."/>
            <person name="Doyle S."/>
            <person name="Anderson J.B."/>
            <person name="Grigoriev I.V."/>
            <person name="Gueldener U."/>
            <person name="Muensterkoetter M."/>
            <person name="Nagy L.G."/>
        </authorList>
    </citation>
    <scope>NUCLEOTIDE SEQUENCE [LARGE SCALE GENOMIC DNA]</scope>
    <source>
        <strain evidence="2">C18/9</strain>
    </source>
</reference>
<evidence type="ECO:0000313" key="2">
    <source>
        <dbReference type="Proteomes" id="UP000219338"/>
    </source>
</evidence>
<dbReference type="EMBL" id="FUEG01000052">
    <property type="protein sequence ID" value="SJL18022.1"/>
    <property type="molecule type" value="Genomic_DNA"/>
</dbReference>
<dbReference type="OrthoDB" id="2989129at2759"/>
<dbReference type="Proteomes" id="UP000219338">
    <property type="component" value="Unassembled WGS sequence"/>
</dbReference>
<name>A0A284SAI3_ARMOS</name>
<dbReference type="AlphaFoldDB" id="A0A284SAI3"/>
<sequence length="311" mass="35242">MSETLPHCDYTVAFHQRDCVKTISCSEHGIAQEVYNNISQQWAKIIFYRQNHEVVARYGDNRWSKQCEEEVQRLPAFDDTAPLQIAPYIVAFHQRDRVRMIGLYTSESARAVYDAVSKDWAKVISDREHSQVLVFYGSTYYVKLCKDRISQLDVFNGNVPLQRASYVVALHQSDRIRMIGFSSEGPARAVYSVVSNDCRGTDVTSTSKNLLSCGGGRWITQCKEEVLRLPLLAEPISPSPSGPYVVAFHQNDCVRMIGLSIEGSARAVYDAISTEWTKILMDTRGYEVLSSYGSSYFTKQCEEEARRLNAL</sequence>
<accession>A0A284SAI3</accession>
<organism evidence="1 2">
    <name type="scientific">Armillaria ostoyae</name>
    <name type="common">Armillaria root rot fungus</name>
    <dbReference type="NCBI Taxonomy" id="47428"/>
    <lineage>
        <taxon>Eukaryota</taxon>
        <taxon>Fungi</taxon>
        <taxon>Dikarya</taxon>
        <taxon>Basidiomycota</taxon>
        <taxon>Agaricomycotina</taxon>
        <taxon>Agaricomycetes</taxon>
        <taxon>Agaricomycetidae</taxon>
        <taxon>Agaricales</taxon>
        <taxon>Marasmiineae</taxon>
        <taxon>Physalacriaceae</taxon>
        <taxon>Armillaria</taxon>
    </lineage>
</organism>
<evidence type="ECO:0000313" key="1">
    <source>
        <dbReference type="EMBL" id="SJL18022.1"/>
    </source>
</evidence>
<proteinExistence type="predicted"/>
<dbReference type="OMA" id="CVRMIGL"/>
<gene>
    <name evidence="1" type="ORF">ARMOST_21593</name>
</gene>
<keyword evidence="2" id="KW-1185">Reference proteome</keyword>